<feature type="binding site" evidence="4">
    <location>
        <position position="151"/>
    </location>
    <ligand>
        <name>Mn(2+)</name>
        <dbReference type="ChEBI" id="CHEBI:29035"/>
        <label>1</label>
    </ligand>
</feature>
<feature type="binding site" evidence="4">
    <location>
        <position position="242"/>
    </location>
    <ligand>
        <name>Mn(2+)</name>
        <dbReference type="ChEBI" id="CHEBI:29035"/>
        <label>1</label>
    </ligand>
</feature>
<keyword evidence="4" id="KW-0464">Manganese</keyword>
<dbReference type="SUPFAM" id="SSF52768">
    <property type="entry name" value="Arginase/deacetylase"/>
    <property type="match status" value="1"/>
</dbReference>
<organism evidence="6 7">
    <name type="scientific">Rubrobacter tropicus</name>
    <dbReference type="NCBI Taxonomy" id="2653851"/>
    <lineage>
        <taxon>Bacteria</taxon>
        <taxon>Bacillati</taxon>
        <taxon>Actinomycetota</taxon>
        <taxon>Rubrobacteria</taxon>
        <taxon>Rubrobacterales</taxon>
        <taxon>Rubrobacteraceae</taxon>
        <taxon>Rubrobacter</taxon>
    </lineage>
</organism>
<feature type="binding site" evidence="4">
    <location>
        <position position="126"/>
    </location>
    <ligand>
        <name>Mn(2+)</name>
        <dbReference type="ChEBI" id="CHEBI:29035"/>
        <label>2</label>
    </ligand>
</feature>
<evidence type="ECO:0000256" key="3">
    <source>
        <dbReference type="ARBA" id="ARBA00022801"/>
    </source>
</evidence>
<dbReference type="Gene3D" id="3.40.800.10">
    <property type="entry name" value="Ureohydrolase domain"/>
    <property type="match status" value="1"/>
</dbReference>
<dbReference type="InterPro" id="IPR023696">
    <property type="entry name" value="Ureohydrolase_dom_sf"/>
</dbReference>
<comment type="cofactor">
    <cofactor evidence="4">
        <name>Mn(2+)</name>
        <dbReference type="ChEBI" id="CHEBI:29035"/>
    </cofactor>
    <text evidence="4">Binds 2 manganese ions per subunit.</text>
</comment>
<dbReference type="InterPro" id="IPR005925">
    <property type="entry name" value="Agmatinase-rel"/>
</dbReference>
<evidence type="ECO:0000256" key="5">
    <source>
        <dbReference type="RuleBase" id="RU003684"/>
    </source>
</evidence>
<evidence type="ECO:0000313" key="7">
    <source>
        <dbReference type="Proteomes" id="UP000501452"/>
    </source>
</evidence>
<dbReference type="PANTHER" id="PTHR11358:SF26">
    <property type="entry name" value="GUANIDINO ACID HYDROLASE, MITOCHONDRIAL"/>
    <property type="match status" value="1"/>
</dbReference>
<dbReference type="CDD" id="cd11592">
    <property type="entry name" value="Agmatinase_PAH"/>
    <property type="match status" value="1"/>
</dbReference>
<dbReference type="PANTHER" id="PTHR11358">
    <property type="entry name" value="ARGINASE/AGMATINASE"/>
    <property type="match status" value="1"/>
</dbReference>
<dbReference type="GO" id="GO:0033389">
    <property type="term" value="P:putrescine biosynthetic process from arginine, via agmatine"/>
    <property type="evidence" value="ECO:0007669"/>
    <property type="project" value="TreeGrafter"/>
</dbReference>
<dbReference type="NCBIfam" id="TIGR01230">
    <property type="entry name" value="agmatinase"/>
    <property type="match status" value="1"/>
</dbReference>
<accession>A0A6G8Q9H2</accession>
<dbReference type="PROSITE" id="PS01053">
    <property type="entry name" value="ARGINASE_1"/>
    <property type="match status" value="1"/>
</dbReference>
<evidence type="ECO:0000256" key="4">
    <source>
        <dbReference type="PIRSR" id="PIRSR036979-1"/>
    </source>
</evidence>
<evidence type="ECO:0000256" key="1">
    <source>
        <dbReference type="ARBA" id="ARBA00009227"/>
    </source>
</evidence>
<feature type="binding site" evidence="4">
    <location>
        <position position="240"/>
    </location>
    <ligand>
        <name>Mn(2+)</name>
        <dbReference type="ChEBI" id="CHEBI:29035"/>
        <label>1</label>
    </ligand>
</feature>
<keyword evidence="3 5" id="KW-0378">Hydrolase</keyword>
<proteinExistence type="inferred from homology"/>
<dbReference type="EMBL" id="CP045119">
    <property type="protein sequence ID" value="QIN83131.1"/>
    <property type="molecule type" value="Genomic_DNA"/>
</dbReference>
<dbReference type="EC" id="3.5.3.11" evidence="6"/>
<name>A0A6G8Q9H2_9ACTN</name>
<dbReference type="Pfam" id="PF00491">
    <property type="entry name" value="Arginase"/>
    <property type="match status" value="1"/>
</dbReference>
<dbReference type="InterPro" id="IPR006035">
    <property type="entry name" value="Ureohydrolase"/>
</dbReference>
<protein>
    <submittedName>
        <fullName evidence="6">Agmatinase</fullName>
        <ecNumber evidence="6">3.5.3.11</ecNumber>
    </submittedName>
</protein>
<evidence type="ECO:0000313" key="6">
    <source>
        <dbReference type="EMBL" id="QIN83131.1"/>
    </source>
</evidence>
<dbReference type="AlphaFoldDB" id="A0A6G8Q9H2"/>
<dbReference type="GO" id="GO:0046872">
    <property type="term" value="F:metal ion binding"/>
    <property type="evidence" value="ECO:0007669"/>
    <property type="project" value="UniProtKB-KW"/>
</dbReference>
<dbReference type="GO" id="GO:0008783">
    <property type="term" value="F:agmatinase activity"/>
    <property type="evidence" value="ECO:0007669"/>
    <property type="project" value="UniProtKB-EC"/>
</dbReference>
<dbReference type="RefSeq" id="WP_166176123.1">
    <property type="nucleotide sequence ID" value="NZ_CP045119.1"/>
</dbReference>
<dbReference type="PROSITE" id="PS51409">
    <property type="entry name" value="ARGINASE_2"/>
    <property type="match status" value="1"/>
</dbReference>
<dbReference type="PRINTS" id="PR00116">
    <property type="entry name" value="ARGINASE"/>
</dbReference>
<dbReference type="Proteomes" id="UP000501452">
    <property type="component" value="Chromosome"/>
</dbReference>
<keyword evidence="7" id="KW-1185">Reference proteome</keyword>
<dbReference type="InterPro" id="IPR020855">
    <property type="entry name" value="Ureohydrolase_Mn_BS"/>
</dbReference>
<keyword evidence="2 4" id="KW-0479">Metal-binding</keyword>
<sequence length="321" mass="34703">MSTTRYEPADSFAIPRFSGVRTFMRLPNVRDLENADAAVVGVPFDTGASFRAGARFGPESIRSISHLLRPYNPSQRISIFDHLSVIDFGDVPVVPGFIEESYETIKGGLEEIHRAGVVPIVLGGDHSIALPELRAAASVHGPLALVQFDSHADTWDEYFGKKYNHGTVFRRAAEEGLLRADRSIQVGMRGSLYDAGDLDASRSLGLDLVTTDDVRKRGIPETIGLIRERVGDAKTYVSFDVDFVDPAHAPGTGTPEIGGFSGREAQEFVRGLAGLRIVGCDVVEVYPQYDGPGQITSLLAANVAFEFLSLLAGTRSIEPAP</sequence>
<feature type="binding site" evidence="4">
    <location>
        <position position="149"/>
    </location>
    <ligand>
        <name>Mn(2+)</name>
        <dbReference type="ChEBI" id="CHEBI:29035"/>
        <label>1</label>
    </ligand>
</feature>
<reference evidence="6 7" key="1">
    <citation type="submission" date="2019-10" db="EMBL/GenBank/DDBJ databases">
        <title>Rubrobacter sp nov SCSIO 52090 isolated from a deep-sea sediment in the South China Sea.</title>
        <authorList>
            <person name="Chen R.W."/>
        </authorList>
    </citation>
    <scope>NUCLEOTIDE SEQUENCE [LARGE SCALE GENOMIC DNA]</scope>
    <source>
        <strain evidence="6 7">SCSIO 52909</strain>
    </source>
</reference>
<comment type="similarity">
    <text evidence="1">Belongs to the arginase family. Agmatinase subfamily.</text>
</comment>
<dbReference type="KEGG" id="rub:GBA63_11105"/>
<dbReference type="PIRSF" id="PIRSF036979">
    <property type="entry name" value="Arginase"/>
    <property type="match status" value="1"/>
</dbReference>
<feature type="binding site" evidence="4">
    <location>
        <position position="153"/>
    </location>
    <ligand>
        <name>Mn(2+)</name>
        <dbReference type="ChEBI" id="CHEBI:29035"/>
        <label>1</label>
    </ligand>
</feature>
<evidence type="ECO:0000256" key="2">
    <source>
        <dbReference type="ARBA" id="ARBA00022723"/>
    </source>
</evidence>
<gene>
    <name evidence="6" type="primary">speB</name>
    <name evidence="6" type="ORF">GBA63_11105</name>
</gene>